<dbReference type="PANTHER" id="PTHR43283:SF17">
    <property type="entry name" value="(LOVD), PUTATIVE (AFU_ORTHOLOGUE AFUA_5G00920)-RELATED"/>
    <property type="match status" value="1"/>
</dbReference>
<dbReference type="InterPro" id="IPR001466">
    <property type="entry name" value="Beta-lactam-related"/>
</dbReference>
<feature type="domain" description="Beta-lactamase-related" evidence="4">
    <location>
        <begin position="9"/>
        <end position="408"/>
    </location>
</feature>
<proteinExistence type="inferred from homology"/>
<dbReference type="KEGG" id="pgri:PgNI_06118"/>
<dbReference type="RefSeq" id="XP_030981765.1">
    <property type="nucleotide sequence ID" value="XM_031126146.1"/>
</dbReference>
<dbReference type="AlphaFoldDB" id="A0A6P8B3Q4"/>
<evidence type="ECO:0000313" key="5">
    <source>
        <dbReference type="Proteomes" id="UP000515153"/>
    </source>
</evidence>
<reference evidence="6" key="2">
    <citation type="submission" date="2019-10" db="EMBL/GenBank/DDBJ databases">
        <authorList>
            <consortium name="NCBI Genome Project"/>
        </authorList>
    </citation>
    <scope>NUCLEOTIDE SEQUENCE</scope>
    <source>
        <strain evidence="6">NI907</strain>
    </source>
</reference>
<sequence length="434" mass="46879">MTAFYELIDKAVQEGVAPGLVLIAGDKTEISGKLNYSKTFGNTSLNGAGDIQQKQQQPQPMSAKDSVFTWMSLTKLPTAVAILQLVEQGRLSLDADVADQLPELAAQPVINTTTTTSSDDDDDDDGEAKHTLVPRHAAITLRHLLCHTSGLQYPFIPGPLAAYYARQAKAGGEGFDMAKRRARVQERFGVPLVFEPGRGWCYGPGLDWAGLLLERTVGESLDAYVKRSVWAPLGVDEGEMPSYFPKPTSSGNNVATSARGPDGKMVGVPDIAAPPAPEAAFGGEGMRGTMETFVRLLRSLALDDGVLLRPETAALLFEPQLRGRWDASKTALRDLLAGADWLSGVAPPQGDEYDWGLGGLLVDGDSHAYRRPGCLIWSGMFNSSWFIDREAGVYGVFGTQCLPPGDSPIRNLTEAFQEEVYRMADKLSKSKSLL</sequence>
<keyword evidence="5" id="KW-1185">Reference proteome</keyword>
<dbReference type="InterPro" id="IPR050789">
    <property type="entry name" value="Diverse_Enzym_Activities"/>
</dbReference>
<dbReference type="GeneID" id="41961055"/>
<evidence type="ECO:0000256" key="1">
    <source>
        <dbReference type="ARBA" id="ARBA00009009"/>
    </source>
</evidence>
<evidence type="ECO:0000256" key="3">
    <source>
        <dbReference type="SAM" id="MobiDB-lite"/>
    </source>
</evidence>
<dbReference type="OrthoDB" id="428260at2759"/>
<feature type="region of interest" description="Disordered" evidence="3">
    <location>
        <begin position="106"/>
        <end position="128"/>
    </location>
</feature>
<protein>
    <recommendedName>
        <fullName evidence="4">Beta-lactamase-related domain-containing protein</fullName>
    </recommendedName>
</protein>
<dbReference type="SUPFAM" id="SSF56601">
    <property type="entry name" value="beta-lactamase/transpeptidase-like"/>
    <property type="match status" value="1"/>
</dbReference>
<name>A0A6P8B3Q4_PYRGI</name>
<evidence type="ECO:0000256" key="2">
    <source>
        <dbReference type="ARBA" id="ARBA00022801"/>
    </source>
</evidence>
<evidence type="ECO:0000259" key="4">
    <source>
        <dbReference type="Pfam" id="PF00144"/>
    </source>
</evidence>
<organism evidence="5 6">
    <name type="scientific">Pyricularia grisea</name>
    <name type="common">Crabgrass-specific blast fungus</name>
    <name type="synonym">Magnaporthe grisea</name>
    <dbReference type="NCBI Taxonomy" id="148305"/>
    <lineage>
        <taxon>Eukaryota</taxon>
        <taxon>Fungi</taxon>
        <taxon>Dikarya</taxon>
        <taxon>Ascomycota</taxon>
        <taxon>Pezizomycotina</taxon>
        <taxon>Sordariomycetes</taxon>
        <taxon>Sordariomycetidae</taxon>
        <taxon>Magnaporthales</taxon>
        <taxon>Pyriculariaceae</taxon>
        <taxon>Pyricularia</taxon>
    </lineage>
</organism>
<dbReference type="Pfam" id="PF00144">
    <property type="entry name" value="Beta-lactamase"/>
    <property type="match status" value="1"/>
</dbReference>
<reference evidence="5 6" key="1">
    <citation type="journal article" date="2019" name="Mol. Biol. Evol.">
        <title>Blast fungal genomes show frequent chromosomal changes, gene gains and losses, and effector gene turnover.</title>
        <authorList>
            <person name="Gomez Luciano L.B."/>
            <person name="Jason Tsai I."/>
            <person name="Chuma I."/>
            <person name="Tosa Y."/>
            <person name="Chen Y.H."/>
            <person name="Li J.Y."/>
            <person name="Li M.Y."/>
            <person name="Jade Lu M.Y."/>
            <person name="Nakayashiki H."/>
            <person name="Li W.H."/>
        </authorList>
    </citation>
    <scope>NUCLEOTIDE SEQUENCE [LARGE SCALE GENOMIC DNA]</scope>
    <source>
        <strain evidence="5 6">NI907</strain>
    </source>
</reference>
<accession>A0A6P8B3Q4</accession>
<dbReference type="Gene3D" id="3.40.710.10">
    <property type="entry name" value="DD-peptidase/beta-lactamase superfamily"/>
    <property type="match status" value="1"/>
</dbReference>
<evidence type="ECO:0000313" key="6">
    <source>
        <dbReference type="RefSeq" id="XP_030981765.1"/>
    </source>
</evidence>
<dbReference type="GO" id="GO:0016787">
    <property type="term" value="F:hydrolase activity"/>
    <property type="evidence" value="ECO:0007669"/>
    <property type="project" value="UniProtKB-KW"/>
</dbReference>
<comment type="similarity">
    <text evidence="1">Belongs to the class-A beta-lactamase family.</text>
</comment>
<reference evidence="6" key="3">
    <citation type="submission" date="2025-08" db="UniProtKB">
        <authorList>
            <consortium name="RefSeq"/>
        </authorList>
    </citation>
    <scope>IDENTIFICATION</scope>
    <source>
        <strain evidence="6">NI907</strain>
    </source>
</reference>
<keyword evidence="2" id="KW-0378">Hydrolase</keyword>
<dbReference type="PANTHER" id="PTHR43283">
    <property type="entry name" value="BETA-LACTAMASE-RELATED"/>
    <property type="match status" value="1"/>
</dbReference>
<dbReference type="InterPro" id="IPR012338">
    <property type="entry name" value="Beta-lactam/transpept-like"/>
</dbReference>
<gene>
    <name evidence="6" type="ORF">PgNI_06118</name>
</gene>
<dbReference type="Proteomes" id="UP000515153">
    <property type="component" value="Chromosome I"/>
</dbReference>